<dbReference type="NCBIfam" id="NF009092">
    <property type="entry name" value="PRK12428.1"/>
    <property type="match status" value="1"/>
</dbReference>
<proteinExistence type="inferred from homology"/>
<dbReference type="SUPFAM" id="SSF51735">
    <property type="entry name" value="NAD(P)-binding Rossmann-fold domains"/>
    <property type="match status" value="1"/>
</dbReference>
<dbReference type="InterPro" id="IPR051122">
    <property type="entry name" value="SDR_DHRS6-like"/>
</dbReference>
<gene>
    <name evidence="3" type="ORF">SAMN04490239_1045</name>
</gene>
<keyword evidence="2" id="KW-0560">Oxidoreductase</keyword>
<evidence type="ECO:0000256" key="1">
    <source>
        <dbReference type="ARBA" id="ARBA00006484"/>
    </source>
</evidence>
<dbReference type="GO" id="GO:0016491">
    <property type="term" value="F:oxidoreductase activity"/>
    <property type="evidence" value="ECO:0007669"/>
    <property type="project" value="UniProtKB-KW"/>
</dbReference>
<dbReference type="PANTHER" id="PTHR43477">
    <property type="entry name" value="DIHYDROANTICAPSIN 7-DEHYDROGENASE"/>
    <property type="match status" value="1"/>
</dbReference>
<dbReference type="PANTHER" id="PTHR43477:SF1">
    <property type="entry name" value="DIHYDROANTICAPSIN 7-DEHYDROGENASE"/>
    <property type="match status" value="1"/>
</dbReference>
<dbReference type="Gene3D" id="3.40.50.720">
    <property type="entry name" value="NAD(P)-binding Rossmann-like Domain"/>
    <property type="match status" value="1"/>
</dbReference>
<dbReference type="AlphaFoldDB" id="A0A1H4L224"/>
<reference evidence="4" key="1">
    <citation type="submission" date="2016-10" db="EMBL/GenBank/DDBJ databases">
        <authorList>
            <person name="Varghese N."/>
            <person name="Submissions S."/>
        </authorList>
    </citation>
    <scope>NUCLEOTIDE SEQUENCE [LARGE SCALE GENOMIC DNA]</scope>
    <source>
        <strain evidence="4">DSM 44498</strain>
    </source>
</reference>
<dbReference type="EMBL" id="FNSV01000005">
    <property type="protein sequence ID" value="SEB64781.1"/>
    <property type="molecule type" value="Genomic_DNA"/>
</dbReference>
<dbReference type="Pfam" id="PF13561">
    <property type="entry name" value="adh_short_C2"/>
    <property type="match status" value="1"/>
</dbReference>
<evidence type="ECO:0000256" key="2">
    <source>
        <dbReference type="ARBA" id="ARBA00023002"/>
    </source>
</evidence>
<dbReference type="PRINTS" id="PR00081">
    <property type="entry name" value="GDHRDH"/>
</dbReference>
<dbReference type="RefSeq" id="WP_072946444.1">
    <property type="nucleotide sequence ID" value="NZ_FNSV01000005.1"/>
</dbReference>
<dbReference type="Pfam" id="PF00106">
    <property type="entry name" value="adh_short"/>
    <property type="match status" value="1"/>
</dbReference>
<dbReference type="InterPro" id="IPR002347">
    <property type="entry name" value="SDR_fam"/>
</dbReference>
<evidence type="ECO:0000313" key="4">
    <source>
        <dbReference type="Proteomes" id="UP000183561"/>
    </source>
</evidence>
<name>A0A1H4L224_9NOCA</name>
<dbReference type="InterPro" id="IPR036291">
    <property type="entry name" value="NAD(P)-bd_dom_sf"/>
</dbReference>
<dbReference type="OrthoDB" id="9809287at2"/>
<organism evidence="3 4">
    <name type="scientific">Rhodococcus koreensis</name>
    <dbReference type="NCBI Taxonomy" id="99653"/>
    <lineage>
        <taxon>Bacteria</taxon>
        <taxon>Bacillati</taxon>
        <taxon>Actinomycetota</taxon>
        <taxon>Actinomycetes</taxon>
        <taxon>Mycobacteriales</taxon>
        <taxon>Nocardiaceae</taxon>
        <taxon>Rhodococcus</taxon>
    </lineage>
</organism>
<accession>A0A1H4L224</accession>
<dbReference type="Proteomes" id="UP000183561">
    <property type="component" value="Unassembled WGS sequence"/>
</dbReference>
<keyword evidence="4" id="KW-1185">Reference proteome</keyword>
<sequence>MRLQDKVFAVTGGAAGIGAAVRERLLAEGADVVVLDRVDPQDPRVTFIEVDLADPSSIAAAVDQLPAKVDGLANVAGVPGTKSADAVMRVNYLGLRALSEAVEANIQQGGSIVNVASAAGASWQFHRAELDEFIALNDYDAQLAWSTQNAPQDGPTAYGFSKEAVIFYSKQRSHVLWTQGVRINCVCPGATATGILTDFKESMPPGAIDWSEQLLGRHAAPEDVASVVVFLLGPDSGFVNGADIPVDGGLIAGASTGGISVQADA</sequence>
<comment type="similarity">
    <text evidence="1">Belongs to the short-chain dehydrogenases/reductases (SDR) family.</text>
</comment>
<protein>
    <submittedName>
        <fullName evidence="3">NAD(P)-dependent dehydrogenase, short-chain alcohol dehydrogenase family</fullName>
    </submittedName>
</protein>
<evidence type="ECO:0000313" key="3">
    <source>
        <dbReference type="EMBL" id="SEB64781.1"/>
    </source>
</evidence>